<name>A0ABU4RIW7_9HYPH</name>
<protein>
    <submittedName>
        <fullName evidence="3">ABC transporter substrate-binding protein</fullName>
    </submittedName>
</protein>
<comment type="caution">
    <text evidence="3">The sequence shown here is derived from an EMBL/GenBank/DDBJ whole genome shotgun (WGS) entry which is preliminary data.</text>
</comment>
<gene>
    <name evidence="3" type="ORF">SCD90_01685</name>
</gene>
<feature type="chain" id="PRO_5046590298" evidence="1">
    <location>
        <begin position="28"/>
        <end position="290"/>
    </location>
</feature>
<dbReference type="Proteomes" id="UP001274321">
    <property type="component" value="Unassembled WGS sequence"/>
</dbReference>
<dbReference type="InterPro" id="IPR050902">
    <property type="entry name" value="ABC_Transporter_SBP"/>
</dbReference>
<dbReference type="RefSeq" id="WP_319842879.1">
    <property type="nucleotide sequence ID" value="NZ_JAXAFJ010000001.1"/>
</dbReference>
<proteinExistence type="predicted"/>
<keyword evidence="1" id="KW-0732">Signal</keyword>
<dbReference type="InterPro" id="IPR002491">
    <property type="entry name" value="ABC_transptr_periplasmic_BD"/>
</dbReference>
<dbReference type="Gene3D" id="3.40.50.1980">
    <property type="entry name" value="Nitrogenase molybdenum iron protein domain"/>
    <property type="match status" value="2"/>
</dbReference>
<keyword evidence="4" id="KW-1185">Reference proteome</keyword>
<dbReference type="Pfam" id="PF01497">
    <property type="entry name" value="Peripla_BP_2"/>
    <property type="match status" value="1"/>
</dbReference>
<dbReference type="PANTHER" id="PTHR30535:SF4">
    <property type="entry name" value="HEMIN-BINDING PERIPLASMIC PROTEIN HMUT"/>
    <property type="match status" value="1"/>
</dbReference>
<organism evidence="3 4">
    <name type="scientific">Terrihabitans rhizophilus</name>
    <dbReference type="NCBI Taxonomy" id="3092662"/>
    <lineage>
        <taxon>Bacteria</taxon>
        <taxon>Pseudomonadati</taxon>
        <taxon>Pseudomonadota</taxon>
        <taxon>Alphaproteobacteria</taxon>
        <taxon>Hyphomicrobiales</taxon>
        <taxon>Terrihabitans</taxon>
    </lineage>
</organism>
<evidence type="ECO:0000256" key="1">
    <source>
        <dbReference type="SAM" id="SignalP"/>
    </source>
</evidence>
<dbReference type="PANTHER" id="PTHR30535">
    <property type="entry name" value="VITAMIN B12-BINDING PROTEIN"/>
    <property type="match status" value="1"/>
</dbReference>
<feature type="domain" description="Fe/B12 periplasmic-binding" evidence="2">
    <location>
        <begin position="34"/>
        <end position="288"/>
    </location>
</feature>
<reference evidence="3 4" key="1">
    <citation type="submission" date="2023-11" db="EMBL/GenBank/DDBJ databases">
        <authorList>
            <person name="Bao R."/>
        </authorList>
    </citation>
    <scope>NUCLEOTIDE SEQUENCE [LARGE SCALE GENOMIC DNA]</scope>
    <source>
        <strain evidence="3 4">PJ23</strain>
    </source>
</reference>
<evidence type="ECO:0000313" key="4">
    <source>
        <dbReference type="Proteomes" id="UP001274321"/>
    </source>
</evidence>
<feature type="signal peptide" evidence="1">
    <location>
        <begin position="1"/>
        <end position="27"/>
    </location>
</feature>
<dbReference type="SUPFAM" id="SSF53807">
    <property type="entry name" value="Helical backbone' metal receptor"/>
    <property type="match status" value="1"/>
</dbReference>
<evidence type="ECO:0000259" key="2">
    <source>
        <dbReference type="PROSITE" id="PS50983"/>
    </source>
</evidence>
<dbReference type="EMBL" id="JAXAFJ010000001">
    <property type="protein sequence ID" value="MDX6804762.1"/>
    <property type="molecule type" value="Genomic_DNA"/>
</dbReference>
<accession>A0ABU4RIW7</accession>
<sequence>MMIAQISARLAGPALAACLLLAAAAHAESSEPHRIVSVGGATTETLFELGQADRVIARDSTSVYPQAVLAKPDVGYMRALSAEGVLALSPDLVLMEEGAGPPDAVSLIAQSGVRIVTVPAGYRSESLPGKIRTIAAAVGQTAQGEVLAEGVARKLADFDRDLGSVTVRKRVLFIMSLADGRPLAAGTGTAADAMIRLAGGENVLSAMSGYKTLSLEAAAALQPDVILLPDHAAPAGLTGDVLDMPAFADTPAARYRALYRMDALYLLGFGPRTPDAGRELAGKLYPSLRQ</sequence>
<evidence type="ECO:0000313" key="3">
    <source>
        <dbReference type="EMBL" id="MDX6804762.1"/>
    </source>
</evidence>
<dbReference type="PROSITE" id="PS50983">
    <property type="entry name" value="FE_B12_PBP"/>
    <property type="match status" value="1"/>
</dbReference>